<dbReference type="InterPro" id="IPR006311">
    <property type="entry name" value="TAT_signal"/>
</dbReference>
<dbReference type="AlphaFoldDB" id="A0A851GPH0"/>
<dbReference type="RefSeq" id="WP_178933747.1">
    <property type="nucleotide sequence ID" value="NZ_JACBAZ010000006.1"/>
</dbReference>
<dbReference type="PROSITE" id="PS51318">
    <property type="entry name" value="TAT"/>
    <property type="match status" value="1"/>
</dbReference>
<dbReference type="InterPro" id="IPR050463">
    <property type="entry name" value="Gfo/Idh/MocA_oxidrdct_glycsds"/>
</dbReference>
<dbReference type="Pfam" id="PF01408">
    <property type="entry name" value="GFO_IDH_MocA"/>
    <property type="match status" value="1"/>
</dbReference>
<name>A0A851GPH0_9BACT</name>
<evidence type="ECO:0000259" key="2">
    <source>
        <dbReference type="Pfam" id="PF22725"/>
    </source>
</evidence>
<dbReference type="PANTHER" id="PTHR43818:SF5">
    <property type="entry name" value="OXIDOREDUCTASE FAMILY PROTEIN"/>
    <property type="match status" value="1"/>
</dbReference>
<dbReference type="Proteomes" id="UP000557872">
    <property type="component" value="Unassembled WGS sequence"/>
</dbReference>
<gene>
    <name evidence="3" type="ORF">HW115_14935</name>
</gene>
<reference evidence="3 4" key="1">
    <citation type="submission" date="2020-07" db="EMBL/GenBank/DDBJ databases">
        <title>Roseicoccus Jingziensis gen. nov., sp. nov., isolated from coastal seawater.</title>
        <authorList>
            <person name="Feng X."/>
        </authorList>
    </citation>
    <scope>NUCLEOTIDE SEQUENCE [LARGE SCALE GENOMIC DNA]</scope>
    <source>
        <strain evidence="3 4">N1E253</strain>
    </source>
</reference>
<dbReference type="SUPFAM" id="SSF51735">
    <property type="entry name" value="NAD(P)-binding Rossmann-fold domains"/>
    <property type="match status" value="1"/>
</dbReference>
<keyword evidence="4" id="KW-1185">Reference proteome</keyword>
<dbReference type="Gene3D" id="3.40.50.720">
    <property type="entry name" value="NAD(P)-binding Rossmann-like Domain"/>
    <property type="match status" value="1"/>
</dbReference>
<feature type="domain" description="Gfo/Idh/MocA-like oxidoreductase N-terminal" evidence="1">
    <location>
        <begin position="57"/>
        <end position="182"/>
    </location>
</feature>
<dbReference type="InterPro" id="IPR000683">
    <property type="entry name" value="Gfo/Idh/MocA-like_OxRdtase_N"/>
</dbReference>
<evidence type="ECO:0000313" key="3">
    <source>
        <dbReference type="EMBL" id="NWK56917.1"/>
    </source>
</evidence>
<dbReference type="SUPFAM" id="SSF55347">
    <property type="entry name" value="Glyceraldehyde-3-phosphate dehydrogenase-like, C-terminal domain"/>
    <property type="match status" value="1"/>
</dbReference>
<dbReference type="GO" id="GO:0000166">
    <property type="term" value="F:nucleotide binding"/>
    <property type="evidence" value="ECO:0007669"/>
    <property type="project" value="InterPro"/>
</dbReference>
<feature type="domain" description="GFO/IDH/MocA-like oxidoreductase" evidence="2">
    <location>
        <begin position="200"/>
        <end position="340"/>
    </location>
</feature>
<dbReference type="InterPro" id="IPR055170">
    <property type="entry name" value="GFO_IDH_MocA-like_dom"/>
</dbReference>
<dbReference type="Gene3D" id="3.30.360.10">
    <property type="entry name" value="Dihydrodipicolinate Reductase, domain 2"/>
    <property type="match status" value="1"/>
</dbReference>
<proteinExistence type="predicted"/>
<evidence type="ECO:0000313" key="4">
    <source>
        <dbReference type="Proteomes" id="UP000557872"/>
    </source>
</evidence>
<dbReference type="InterPro" id="IPR036291">
    <property type="entry name" value="NAD(P)-bd_dom_sf"/>
</dbReference>
<dbReference type="EMBL" id="JACBAZ010000006">
    <property type="protein sequence ID" value="NWK56917.1"/>
    <property type="molecule type" value="Genomic_DNA"/>
</dbReference>
<dbReference type="PANTHER" id="PTHR43818">
    <property type="entry name" value="BCDNA.GH03377"/>
    <property type="match status" value="1"/>
</dbReference>
<organism evidence="3 4">
    <name type="scientific">Oceaniferula marina</name>
    <dbReference type="NCBI Taxonomy" id="2748318"/>
    <lineage>
        <taxon>Bacteria</taxon>
        <taxon>Pseudomonadati</taxon>
        <taxon>Verrucomicrobiota</taxon>
        <taxon>Verrucomicrobiia</taxon>
        <taxon>Verrucomicrobiales</taxon>
        <taxon>Verrucomicrobiaceae</taxon>
        <taxon>Oceaniferula</taxon>
    </lineage>
</organism>
<protein>
    <submittedName>
        <fullName evidence="3">Gfo/Idh/MocA family oxidoreductase</fullName>
    </submittedName>
</protein>
<evidence type="ECO:0000259" key="1">
    <source>
        <dbReference type="Pfam" id="PF01408"/>
    </source>
</evidence>
<accession>A0A851GPH0</accession>
<comment type="caution">
    <text evidence="3">The sequence shown here is derived from an EMBL/GenBank/DDBJ whole genome shotgun (WGS) entry which is preliminary data.</text>
</comment>
<dbReference type="Pfam" id="PF22725">
    <property type="entry name" value="GFO_IDH_MocA_C3"/>
    <property type="match status" value="1"/>
</dbReference>
<sequence length="444" mass="47888">MSESKYLTDPAVAASSGVSRRRFVQSTGALGLGAGVAGFPHIVAAQGANSGGSTKVLKVGLVGCGGRGTGAASQALLADPNVELWAMADAFEPQIKKSLANLSRKFSDRIKVAPARQFAGLDGYQKLMDSGVDVVLLTAPPGFRPKHLEAAVNAGKHIFAEKPMAVDMAGVKSVLASAKLAQSKGISIQHGYCWRFAPAVREAYKRVLDGELGRVISVYGNFLVSPPKPMKPDSSRKPEWSDVEWQVRNWMGFEWLSGGPLIEQAVHSIDKMAWAMGDVAPIAAVASGGRSQRQDSGNTYDHYNIAYEYPNGTICHIAQRQYTKTHSEVVDRVFCEKGRMVGPGRPMFYDAAGKAIWRYRGQNENMYQVSHNELFAAIRAGKIINTGEYMANSTALGLLGREAAHTGKRLTWKALMESDDDLAPDSLKWGDSHKVPGVPIPGRG</sequence>